<dbReference type="EMBL" id="FOUZ01000001">
    <property type="protein sequence ID" value="SFM63653.1"/>
    <property type="molecule type" value="Genomic_DNA"/>
</dbReference>
<dbReference type="AlphaFoldDB" id="A0A1I4SH74"/>
<keyword evidence="2" id="KW-1185">Reference proteome</keyword>
<protein>
    <recommendedName>
        <fullName evidence="3">DUF2750 domain-containing protein</fullName>
    </recommendedName>
</protein>
<dbReference type="OrthoDB" id="2936081at2"/>
<accession>A0A1I4SH74</accession>
<dbReference type="RefSeq" id="WP_092905654.1">
    <property type="nucleotide sequence ID" value="NZ_FOUZ01000001.1"/>
</dbReference>
<organism evidence="1 2">
    <name type="scientific">Algoriella xinjiangensis</name>
    <dbReference type="NCBI Taxonomy" id="684065"/>
    <lineage>
        <taxon>Bacteria</taxon>
        <taxon>Pseudomonadati</taxon>
        <taxon>Bacteroidota</taxon>
        <taxon>Flavobacteriia</taxon>
        <taxon>Flavobacteriales</taxon>
        <taxon>Weeksellaceae</taxon>
        <taxon>Algoriella</taxon>
    </lineage>
</organism>
<name>A0A1I4SH74_9FLAO</name>
<reference evidence="2" key="1">
    <citation type="submission" date="2016-10" db="EMBL/GenBank/DDBJ databases">
        <authorList>
            <person name="Varghese N."/>
            <person name="Submissions S."/>
        </authorList>
    </citation>
    <scope>NUCLEOTIDE SEQUENCE [LARGE SCALE GENOMIC DNA]</scope>
    <source>
        <strain evidence="2">XJ109</strain>
    </source>
</reference>
<dbReference type="InterPro" id="IPR021284">
    <property type="entry name" value="DUF2750"/>
</dbReference>
<dbReference type="STRING" id="684065.SAMN05421738_101203"/>
<gene>
    <name evidence="1" type="ORF">SAMN05421738_101203</name>
</gene>
<evidence type="ECO:0000313" key="2">
    <source>
        <dbReference type="Proteomes" id="UP000199149"/>
    </source>
</evidence>
<dbReference type="Pfam" id="PF11042">
    <property type="entry name" value="DUF2750"/>
    <property type="match status" value="1"/>
</dbReference>
<proteinExistence type="predicted"/>
<evidence type="ECO:0008006" key="3">
    <source>
        <dbReference type="Google" id="ProtNLM"/>
    </source>
</evidence>
<sequence length="147" mass="17140">MSQFNQFIKEICSEEKVYILTSDEGFAISYSEEFEYEDGSNLEIICFWSNTDLAEKAKQNQWANHKIDTIDLRTFLEEWLFGMIEEVSLVGINFDETSKGEEDSPFDVILGIIHELKTINSTLKLDHFKDFDDVKSLTLELKESYNQ</sequence>
<evidence type="ECO:0000313" key="1">
    <source>
        <dbReference type="EMBL" id="SFM63653.1"/>
    </source>
</evidence>
<dbReference type="Proteomes" id="UP000199149">
    <property type="component" value="Unassembled WGS sequence"/>
</dbReference>